<dbReference type="NCBIfam" id="NF038214">
    <property type="entry name" value="IS21_help_AAA"/>
    <property type="match status" value="1"/>
</dbReference>
<evidence type="ECO:0000259" key="4">
    <source>
        <dbReference type="SMART" id="SM00382"/>
    </source>
</evidence>
<sequence length="267" mass="30104">MNREILKSMDTGHIPVQRLTALLETFTLKHAARMLPDLLETADLQDSSCREFLLAVLETEVKGRNERRRKRNYSAAHFPPNIRPLEEFDPEELESGITHAQLSVLKELSWLDNCGNLVFAGPPGLGKTMVACGLGLQAVNSGYTVCFEKMTSLIKILDTAETERAAGFRLKNIKKAQLVIIDEIGYTPISRGQANRFFTFISDTYETSSIIFTTNKEIVDWAEMMGDPVLTTAMLDRILHHAKCYSFRGESYRLKHPDLYPKGETGM</sequence>
<accession>A0ABM8I5A1</accession>
<dbReference type="SUPFAM" id="SSF52540">
    <property type="entry name" value="P-loop containing nucleoside triphosphate hydrolases"/>
    <property type="match status" value="1"/>
</dbReference>
<dbReference type="PIRSF" id="PIRSF003073">
    <property type="entry name" value="DNAC_TnpB_IstB"/>
    <property type="match status" value="1"/>
</dbReference>
<dbReference type="PANTHER" id="PTHR30050:SF4">
    <property type="entry name" value="ATP-BINDING PROTEIN RV3427C IN INSERTION SEQUENCE-RELATED"/>
    <property type="match status" value="1"/>
</dbReference>
<comment type="similarity">
    <text evidence="1">Belongs to the IS21/IS1162 putative ATP-binding protein family.</text>
</comment>
<dbReference type="SMART" id="SM00382">
    <property type="entry name" value="AAA"/>
    <property type="match status" value="1"/>
</dbReference>
<protein>
    <submittedName>
        <fullName evidence="5">ATPase AAA</fullName>
    </submittedName>
</protein>
<reference evidence="7" key="2">
    <citation type="journal article" date="2023" name="Int. J. Syst. Evol. Microbiol.">
        <title>Claveliimonas bilis gen. nov., sp. nov., deoxycholic acid-producing bacteria isolated from human faeces, and reclassification of Sellimonas monacensis Zenner et al. 2021 as Claveliimonas monacensis comb. nov.</title>
        <authorList>
            <person name="Hisatomi A."/>
            <person name="Kastawa N.W.E.P.G."/>
            <person name="Song I."/>
            <person name="Ohkuma M."/>
            <person name="Fukiya S."/>
            <person name="Sakamoto M."/>
        </authorList>
    </citation>
    <scope>NUCLEOTIDE SEQUENCE [LARGE SCALE GENOMIC DNA]</scope>
    <source>
        <strain evidence="7">12BBH14</strain>
    </source>
</reference>
<dbReference type="CDD" id="cd00009">
    <property type="entry name" value="AAA"/>
    <property type="match status" value="1"/>
</dbReference>
<organism evidence="5 7">
    <name type="scientific">Claveliimonas bilis</name>
    <dbReference type="NCBI Taxonomy" id="3028070"/>
    <lineage>
        <taxon>Bacteria</taxon>
        <taxon>Bacillati</taxon>
        <taxon>Bacillota</taxon>
        <taxon>Clostridia</taxon>
        <taxon>Lachnospirales</taxon>
        <taxon>Lachnospiraceae</taxon>
        <taxon>Claveliimonas</taxon>
    </lineage>
</organism>
<reference evidence="5" key="1">
    <citation type="journal article" date="2023" name="Int. J. Syst. Evol. Microbiol.">
        <title>Claveliimonas bilis gen. nov., sp. nov., deoxycholic acid-producing bacteria isolated from human faeces, and reclassification of Sellimonas monacensis Zenner et al. 2021 as Claveliimonas monacensis comb. nov.</title>
        <authorList>
            <person name="Hisatomi A."/>
            <person name="Kastawa N.W.E.P.G."/>
            <person name="Song I."/>
            <person name="Ohkuma M."/>
            <person name="Fukiya S."/>
            <person name="Sakamoto M."/>
        </authorList>
    </citation>
    <scope>NUCLEOTIDE SEQUENCE</scope>
    <source>
        <strain evidence="5">12BBH14</strain>
    </source>
</reference>
<name>A0ABM8I5A1_9FIRM</name>
<dbReference type="Gene3D" id="3.40.50.300">
    <property type="entry name" value="P-loop containing nucleotide triphosphate hydrolases"/>
    <property type="match status" value="1"/>
</dbReference>
<dbReference type="InterPro" id="IPR002611">
    <property type="entry name" value="IstB_ATP-bd"/>
</dbReference>
<keyword evidence="2" id="KW-0547">Nucleotide-binding</keyword>
<feature type="domain" description="AAA+ ATPase" evidence="4">
    <location>
        <begin position="113"/>
        <end position="239"/>
    </location>
</feature>
<evidence type="ECO:0000313" key="7">
    <source>
        <dbReference type="Proteomes" id="UP001305815"/>
    </source>
</evidence>
<dbReference type="InterPro" id="IPR027417">
    <property type="entry name" value="P-loop_NTPase"/>
</dbReference>
<gene>
    <name evidence="5" type="primary">istB_3</name>
    <name evidence="6" type="synonym">istB_5</name>
    <name evidence="5" type="ORF">Lac1_12270</name>
    <name evidence="6" type="ORF">Lac1_22730</name>
</gene>
<dbReference type="Proteomes" id="UP001305815">
    <property type="component" value="Chromosome"/>
</dbReference>
<evidence type="ECO:0000256" key="3">
    <source>
        <dbReference type="ARBA" id="ARBA00022840"/>
    </source>
</evidence>
<dbReference type="InterPro" id="IPR047661">
    <property type="entry name" value="IstB"/>
</dbReference>
<dbReference type="InterPro" id="IPR003593">
    <property type="entry name" value="AAA+_ATPase"/>
</dbReference>
<dbReference type="InterPro" id="IPR028350">
    <property type="entry name" value="DNAC/IstB-like"/>
</dbReference>
<dbReference type="Pfam" id="PF01695">
    <property type="entry name" value="IstB_IS21"/>
    <property type="match status" value="1"/>
</dbReference>
<keyword evidence="7" id="KW-1185">Reference proteome</keyword>
<dbReference type="EMBL" id="AP027742">
    <property type="protein sequence ID" value="BDZ78090.1"/>
    <property type="molecule type" value="Genomic_DNA"/>
</dbReference>
<dbReference type="RefSeq" id="WP_316265078.1">
    <property type="nucleotide sequence ID" value="NZ_AP027742.1"/>
</dbReference>
<evidence type="ECO:0000313" key="5">
    <source>
        <dbReference type="EMBL" id="BDZ77044.1"/>
    </source>
</evidence>
<proteinExistence type="inferred from homology"/>
<evidence type="ECO:0000256" key="1">
    <source>
        <dbReference type="ARBA" id="ARBA00008059"/>
    </source>
</evidence>
<keyword evidence="3" id="KW-0067">ATP-binding</keyword>
<dbReference type="EMBL" id="AP027742">
    <property type="protein sequence ID" value="BDZ77044.1"/>
    <property type="molecule type" value="Genomic_DNA"/>
</dbReference>
<dbReference type="PANTHER" id="PTHR30050">
    <property type="entry name" value="CHROMOSOMAL REPLICATION INITIATOR PROTEIN DNAA"/>
    <property type="match status" value="1"/>
</dbReference>
<evidence type="ECO:0000313" key="6">
    <source>
        <dbReference type="EMBL" id="BDZ78090.1"/>
    </source>
</evidence>
<evidence type="ECO:0000256" key="2">
    <source>
        <dbReference type="ARBA" id="ARBA00022741"/>
    </source>
</evidence>